<protein>
    <submittedName>
        <fullName evidence="1">Uncharacterized protein</fullName>
    </submittedName>
</protein>
<organism evidence="1 2">
    <name type="scientific">Lactuca saligna</name>
    <name type="common">Willowleaf lettuce</name>
    <dbReference type="NCBI Taxonomy" id="75948"/>
    <lineage>
        <taxon>Eukaryota</taxon>
        <taxon>Viridiplantae</taxon>
        <taxon>Streptophyta</taxon>
        <taxon>Embryophyta</taxon>
        <taxon>Tracheophyta</taxon>
        <taxon>Spermatophyta</taxon>
        <taxon>Magnoliopsida</taxon>
        <taxon>eudicotyledons</taxon>
        <taxon>Gunneridae</taxon>
        <taxon>Pentapetalae</taxon>
        <taxon>asterids</taxon>
        <taxon>campanulids</taxon>
        <taxon>Asterales</taxon>
        <taxon>Asteraceae</taxon>
        <taxon>Cichorioideae</taxon>
        <taxon>Cichorieae</taxon>
        <taxon>Lactucinae</taxon>
        <taxon>Lactuca</taxon>
    </lineage>
</organism>
<evidence type="ECO:0000313" key="1">
    <source>
        <dbReference type="EMBL" id="CAI9294061.1"/>
    </source>
</evidence>
<sequence length="106" mass="12550">MGRILRDPTWMAAFVEDRICGGKQGRMLAREMKGENHTRHVTWRNRRLENQLTQNQNTLMEMQRLLDTVIAVRMQQDTHIMEDDLKDQATLIKVGVTEEVWRLTED</sequence>
<keyword evidence="2" id="KW-1185">Reference proteome</keyword>
<reference evidence="1" key="1">
    <citation type="submission" date="2023-04" db="EMBL/GenBank/DDBJ databases">
        <authorList>
            <person name="Vijverberg K."/>
            <person name="Xiong W."/>
            <person name="Schranz E."/>
        </authorList>
    </citation>
    <scope>NUCLEOTIDE SEQUENCE</scope>
</reference>
<name>A0AA35ZKY5_LACSI</name>
<gene>
    <name evidence="1" type="ORF">LSALG_LOCUS33054</name>
</gene>
<evidence type="ECO:0000313" key="2">
    <source>
        <dbReference type="Proteomes" id="UP001177003"/>
    </source>
</evidence>
<dbReference type="Proteomes" id="UP001177003">
    <property type="component" value="Chromosome 7"/>
</dbReference>
<proteinExistence type="predicted"/>
<dbReference type="EMBL" id="OX465083">
    <property type="protein sequence ID" value="CAI9294061.1"/>
    <property type="molecule type" value="Genomic_DNA"/>
</dbReference>
<accession>A0AA35ZKY5</accession>
<dbReference type="AlphaFoldDB" id="A0AA35ZKY5"/>